<accession>A0ABZ1D4S6</accession>
<evidence type="ECO:0000256" key="1">
    <source>
        <dbReference type="SAM" id="MobiDB-lite"/>
    </source>
</evidence>
<proteinExistence type="predicted"/>
<dbReference type="Proteomes" id="UP001329825">
    <property type="component" value="Chromosome 7"/>
</dbReference>
<evidence type="ECO:0000313" key="3">
    <source>
        <dbReference type="Proteomes" id="UP001329825"/>
    </source>
</evidence>
<feature type="region of interest" description="Disordered" evidence="1">
    <location>
        <begin position="172"/>
        <end position="224"/>
    </location>
</feature>
<gene>
    <name evidence="2" type="ORF">IL334_005351</name>
</gene>
<organism evidence="2 3">
    <name type="scientific">Kwoniella shivajii</name>
    <dbReference type="NCBI Taxonomy" id="564305"/>
    <lineage>
        <taxon>Eukaryota</taxon>
        <taxon>Fungi</taxon>
        <taxon>Dikarya</taxon>
        <taxon>Basidiomycota</taxon>
        <taxon>Agaricomycotina</taxon>
        <taxon>Tremellomycetes</taxon>
        <taxon>Tremellales</taxon>
        <taxon>Cryptococcaceae</taxon>
        <taxon>Kwoniella</taxon>
    </lineage>
</organism>
<sequence length="224" mass="24946">MSNIILPTRLINLPSSYFLTFPTNSTNPTLRIKILTSVLVQTPPFSPLVIGRRLEECTEVIVPIGGKVVIDLKVNNRNLEDANYTDDIKASIGERMISTFRTNHKSLGLSSLEPVIIYPGTRHDDTITFALNPSISSPSHNITATNLVPAGSPVAFLTHLDISFDWIEGKSEHSRIGTSEEDEQDEPPINDDDSSIDDDENQDGRRERGPLLRSRTEELEYGEF</sequence>
<reference evidence="2 3" key="1">
    <citation type="submission" date="2024-01" db="EMBL/GenBank/DDBJ databases">
        <title>Comparative genomics of Cryptococcus and Kwoniella reveals pathogenesis evolution and contrasting modes of karyotype evolution via chromosome fusion or intercentromeric recombination.</title>
        <authorList>
            <person name="Coelho M.A."/>
            <person name="David-Palma M."/>
            <person name="Shea T."/>
            <person name="Bowers K."/>
            <person name="McGinley-Smith S."/>
            <person name="Mohammad A.W."/>
            <person name="Gnirke A."/>
            <person name="Yurkov A.M."/>
            <person name="Nowrousian M."/>
            <person name="Sun S."/>
            <person name="Cuomo C.A."/>
            <person name="Heitman J."/>
        </authorList>
    </citation>
    <scope>NUCLEOTIDE SEQUENCE [LARGE SCALE GENOMIC DNA]</scope>
    <source>
        <strain evidence="2">CBS 11374</strain>
    </source>
</reference>
<dbReference type="GeneID" id="87957482"/>
<evidence type="ECO:0000313" key="2">
    <source>
        <dbReference type="EMBL" id="WRT68375.1"/>
    </source>
</evidence>
<keyword evidence="3" id="KW-1185">Reference proteome</keyword>
<protein>
    <submittedName>
        <fullName evidence="2">Uncharacterized protein</fullName>
    </submittedName>
</protein>
<feature type="compositionally biased region" description="Acidic residues" evidence="1">
    <location>
        <begin position="179"/>
        <end position="201"/>
    </location>
</feature>
<dbReference type="EMBL" id="CP141887">
    <property type="protein sequence ID" value="WRT68375.1"/>
    <property type="molecule type" value="Genomic_DNA"/>
</dbReference>
<name>A0ABZ1D4S6_9TREE</name>
<feature type="compositionally biased region" description="Basic and acidic residues" evidence="1">
    <location>
        <begin position="202"/>
        <end position="218"/>
    </location>
</feature>
<dbReference type="RefSeq" id="XP_062793115.1">
    <property type="nucleotide sequence ID" value="XM_062937064.1"/>
</dbReference>